<dbReference type="AlphaFoldDB" id="A0A4D6LZY0"/>
<dbReference type="Proteomes" id="UP000501690">
    <property type="component" value="Linkage Group LG5"/>
</dbReference>
<dbReference type="EMBL" id="CP039349">
    <property type="protein sequence ID" value="QCD93898.1"/>
    <property type="molecule type" value="Genomic_DNA"/>
</dbReference>
<evidence type="ECO:0000313" key="1">
    <source>
        <dbReference type="EMBL" id="QCD93898.1"/>
    </source>
</evidence>
<keyword evidence="2" id="KW-1185">Reference proteome</keyword>
<evidence type="ECO:0000313" key="2">
    <source>
        <dbReference type="Proteomes" id="UP000501690"/>
    </source>
</evidence>
<name>A0A4D6LZY0_VIGUN</name>
<organism evidence="1 2">
    <name type="scientific">Vigna unguiculata</name>
    <name type="common">Cowpea</name>
    <dbReference type="NCBI Taxonomy" id="3917"/>
    <lineage>
        <taxon>Eukaryota</taxon>
        <taxon>Viridiplantae</taxon>
        <taxon>Streptophyta</taxon>
        <taxon>Embryophyta</taxon>
        <taxon>Tracheophyta</taxon>
        <taxon>Spermatophyta</taxon>
        <taxon>Magnoliopsida</taxon>
        <taxon>eudicotyledons</taxon>
        <taxon>Gunneridae</taxon>
        <taxon>Pentapetalae</taxon>
        <taxon>rosids</taxon>
        <taxon>fabids</taxon>
        <taxon>Fabales</taxon>
        <taxon>Fabaceae</taxon>
        <taxon>Papilionoideae</taxon>
        <taxon>50 kb inversion clade</taxon>
        <taxon>NPAAA clade</taxon>
        <taxon>indigoferoid/millettioid clade</taxon>
        <taxon>Phaseoleae</taxon>
        <taxon>Vigna</taxon>
    </lineage>
</organism>
<proteinExistence type="predicted"/>
<reference evidence="1 2" key="1">
    <citation type="submission" date="2019-04" db="EMBL/GenBank/DDBJ databases">
        <title>An improved genome assembly and genetic linkage map for asparagus bean, Vigna unguiculata ssp. sesquipedialis.</title>
        <authorList>
            <person name="Xia Q."/>
            <person name="Zhang R."/>
            <person name="Dong Y."/>
        </authorList>
    </citation>
    <scope>NUCLEOTIDE SEQUENCE [LARGE SCALE GENOMIC DNA]</scope>
    <source>
        <tissue evidence="1">Leaf</tissue>
    </source>
</reference>
<protein>
    <submittedName>
        <fullName evidence="1">Uncharacterized protein</fullName>
    </submittedName>
</protein>
<sequence length="70" mass="7802">MEGKCGDCCRASPVTISFSLALRRWLLSMCPSFPDLALHRVAWCRNGGCCLQRWLLLTMVVVAYNSGCFS</sequence>
<accession>A0A4D6LZY0</accession>
<gene>
    <name evidence="1" type="ORF">DEO72_LG5g1974</name>
</gene>